<dbReference type="Proteomes" id="UP000605846">
    <property type="component" value="Unassembled WGS sequence"/>
</dbReference>
<evidence type="ECO:0000313" key="3">
    <source>
        <dbReference type="Proteomes" id="UP000605846"/>
    </source>
</evidence>
<sequence>MSRQEVISDVLENLDSNGSDLLSTSNTESSSLKSSVDLNIVNRVYSSLEESKMWRLKSGKVVEKQMNSFAMSCRFEHPCHSLILDVDDPVWIEQGYFTQDEMNEIRSFRQLDLPEAPENMTAYLKSYEGKCTLDSIFEAASHKQYHPLLEPDMNWTHQTILKGLNLLFYKYLPLTDNTEADIMHRVWGFVQEAFDESEFNVRCGEKASTASSARRNSERTIAGLQDISRKIVGQKVDMIVRFVAEEFACAEAGRDSNGTTKELVEGMLKCPKSLRDMIFKLATLNPSEVHDIVTFGFVFMGLKMTCLTMDCPAGYVCRLQRLGPILYPESEQTFVARITSLILTVWRIKAMMKRSLAVVQNEKAFIPSFKQPKPQNPLPPSYYQCGRKRKATESSRSAA</sequence>
<feature type="region of interest" description="Disordered" evidence="1">
    <location>
        <begin position="370"/>
        <end position="399"/>
    </location>
</feature>
<name>A0A8H7BP59_9FUNG</name>
<keyword evidence="3" id="KW-1185">Reference proteome</keyword>
<accession>A0A8H7BP59</accession>
<organism evidence="2 3">
    <name type="scientific">Apophysomyces ossiformis</name>
    <dbReference type="NCBI Taxonomy" id="679940"/>
    <lineage>
        <taxon>Eukaryota</taxon>
        <taxon>Fungi</taxon>
        <taxon>Fungi incertae sedis</taxon>
        <taxon>Mucoromycota</taxon>
        <taxon>Mucoromycotina</taxon>
        <taxon>Mucoromycetes</taxon>
        <taxon>Mucorales</taxon>
        <taxon>Mucorineae</taxon>
        <taxon>Mucoraceae</taxon>
        <taxon>Apophysomyces</taxon>
    </lineage>
</organism>
<reference evidence="2" key="1">
    <citation type="submission" date="2020-01" db="EMBL/GenBank/DDBJ databases">
        <title>Genome Sequencing of Three Apophysomyces-Like Fungal Strains Confirms a Novel Fungal Genus in the Mucoromycota with divergent Burkholderia-like Endosymbiotic Bacteria.</title>
        <authorList>
            <person name="Stajich J.E."/>
            <person name="Macias A.M."/>
            <person name="Carter-House D."/>
            <person name="Lovett B."/>
            <person name="Kasson L.R."/>
            <person name="Berry K."/>
            <person name="Grigoriev I."/>
            <person name="Chang Y."/>
            <person name="Spatafora J."/>
            <person name="Kasson M.T."/>
        </authorList>
    </citation>
    <scope>NUCLEOTIDE SEQUENCE</scope>
    <source>
        <strain evidence="2">NRRL A-21654</strain>
    </source>
</reference>
<evidence type="ECO:0000256" key="1">
    <source>
        <dbReference type="SAM" id="MobiDB-lite"/>
    </source>
</evidence>
<evidence type="ECO:0000313" key="2">
    <source>
        <dbReference type="EMBL" id="KAF7723901.1"/>
    </source>
</evidence>
<dbReference type="OrthoDB" id="2269854at2759"/>
<gene>
    <name evidence="2" type="ORF">EC973_001524</name>
</gene>
<dbReference type="AlphaFoldDB" id="A0A8H7BP59"/>
<comment type="caution">
    <text evidence="2">The sequence shown here is derived from an EMBL/GenBank/DDBJ whole genome shotgun (WGS) entry which is preliminary data.</text>
</comment>
<proteinExistence type="predicted"/>
<dbReference type="EMBL" id="JABAYA010000136">
    <property type="protein sequence ID" value="KAF7723901.1"/>
    <property type="molecule type" value="Genomic_DNA"/>
</dbReference>
<protein>
    <submittedName>
        <fullName evidence="2">Uncharacterized protein</fullName>
    </submittedName>
</protein>